<dbReference type="EMBL" id="MT142492">
    <property type="protein sequence ID" value="QJA82614.1"/>
    <property type="molecule type" value="Genomic_DNA"/>
</dbReference>
<sequence length="59" mass="6969">MAHECPECGQTCYCNGDIDDCCFNFEEDVMRCTHWKQCEQEEEPEYDLPCEWAAPEVKE</sequence>
<evidence type="ECO:0000313" key="1">
    <source>
        <dbReference type="EMBL" id="QJA82614.1"/>
    </source>
</evidence>
<dbReference type="AlphaFoldDB" id="A0A6M3KLY2"/>
<proteinExistence type="predicted"/>
<accession>A0A6M3KLY2</accession>
<reference evidence="1" key="1">
    <citation type="submission" date="2020-03" db="EMBL/GenBank/DDBJ databases">
        <title>The deep terrestrial virosphere.</title>
        <authorList>
            <person name="Holmfeldt K."/>
            <person name="Nilsson E."/>
            <person name="Simone D."/>
            <person name="Lopez-Fernandez M."/>
            <person name="Wu X."/>
            <person name="de Brujin I."/>
            <person name="Lundin D."/>
            <person name="Andersson A."/>
            <person name="Bertilsson S."/>
            <person name="Dopson M."/>
        </authorList>
    </citation>
    <scope>NUCLEOTIDE SEQUENCE</scope>
    <source>
        <strain evidence="1">MM415A00385</strain>
    </source>
</reference>
<protein>
    <submittedName>
        <fullName evidence="1">Uncharacterized protein</fullName>
    </submittedName>
</protein>
<name>A0A6M3KLY2_9ZZZZ</name>
<gene>
    <name evidence="1" type="ORF">MM415A00385_0004</name>
</gene>
<organism evidence="1">
    <name type="scientific">viral metagenome</name>
    <dbReference type="NCBI Taxonomy" id="1070528"/>
    <lineage>
        <taxon>unclassified sequences</taxon>
        <taxon>metagenomes</taxon>
        <taxon>organismal metagenomes</taxon>
    </lineage>
</organism>